<gene>
    <name evidence="4" type="ORF">TRUGW13939_04606</name>
</gene>
<feature type="region of interest" description="Disordered" evidence="3">
    <location>
        <begin position="35"/>
        <end position="103"/>
    </location>
</feature>
<feature type="compositionally biased region" description="Polar residues" evidence="3">
    <location>
        <begin position="85"/>
        <end position="102"/>
    </location>
</feature>
<evidence type="ECO:0000256" key="3">
    <source>
        <dbReference type="SAM" id="MobiDB-lite"/>
    </source>
</evidence>
<dbReference type="Proteomes" id="UP000509510">
    <property type="component" value="Chromosome II"/>
</dbReference>
<evidence type="ECO:0000313" key="5">
    <source>
        <dbReference type="Proteomes" id="UP000509510"/>
    </source>
</evidence>
<comment type="similarity">
    <text evidence="1">Belongs to the bacterial ribosomal protein bL21 family.</text>
</comment>
<protein>
    <recommendedName>
        <fullName evidence="2">Large ribosomal subunit protein bL21m</fullName>
    </recommendedName>
</protein>
<dbReference type="PANTHER" id="PTHR21349">
    <property type="entry name" value="50S RIBOSOMAL PROTEIN L21"/>
    <property type="match status" value="1"/>
</dbReference>
<sequence>MLGRSALRGLLFSAERSAATKPLFSSYTSRACLHQTSSTGSSSSGAQKFHATPSDIPPPPATAAAAATPSSAFAAAAEAPIPPSEQDQTTIAGSGSETQSPTAEAELLIDGIPRSKFPVPPIFTSKLQITKSLAEKLPYLHSQRPHYISAHLHDRPYLLTEGDHLRLPFLMPKVKSGDVLRFNRASIIGSREFTLKGTPYIDERMFECRMRVLGIESEPLRVKEKTKRRQRHTRHVKSKHRYTVMRVMDVKVKSLDQLLEEGAEVIEDDSIAAAVDKDAIETKS</sequence>
<dbReference type="RefSeq" id="XP_035343670.1">
    <property type="nucleotide sequence ID" value="XM_035487777.1"/>
</dbReference>
<dbReference type="OrthoDB" id="5994at2759"/>
<dbReference type="SUPFAM" id="SSF141091">
    <property type="entry name" value="L21p-like"/>
    <property type="match status" value="1"/>
</dbReference>
<evidence type="ECO:0000256" key="1">
    <source>
        <dbReference type="ARBA" id="ARBA00008563"/>
    </source>
</evidence>
<proteinExistence type="inferred from homology"/>
<feature type="compositionally biased region" description="Low complexity" evidence="3">
    <location>
        <begin position="36"/>
        <end position="45"/>
    </location>
</feature>
<dbReference type="GO" id="GO:0003735">
    <property type="term" value="F:structural constituent of ribosome"/>
    <property type="evidence" value="ECO:0007669"/>
    <property type="project" value="TreeGrafter"/>
</dbReference>
<dbReference type="PANTHER" id="PTHR21349:SF0">
    <property type="entry name" value="LARGE RIBOSOMAL SUBUNIT PROTEIN BL21M"/>
    <property type="match status" value="1"/>
</dbReference>
<dbReference type="InterPro" id="IPR036164">
    <property type="entry name" value="bL21-like_sf"/>
</dbReference>
<name>A0A7H8QU22_TALRU</name>
<dbReference type="KEGG" id="trg:TRUGW13939_04606"/>
<dbReference type="GeneID" id="55992107"/>
<reference evidence="5" key="1">
    <citation type="submission" date="2020-06" db="EMBL/GenBank/DDBJ databases">
        <title>A chromosome-scale genome assembly of Talaromyces rugulosus W13939.</title>
        <authorList>
            <person name="Wang B."/>
            <person name="Guo L."/>
            <person name="Ye K."/>
            <person name="Wang L."/>
        </authorList>
    </citation>
    <scope>NUCLEOTIDE SEQUENCE [LARGE SCALE GENOMIC DNA]</scope>
    <source>
        <strain evidence="5">W13939</strain>
    </source>
</reference>
<accession>A0A7H8QU22</accession>
<dbReference type="GO" id="GO:0005762">
    <property type="term" value="C:mitochondrial large ribosomal subunit"/>
    <property type="evidence" value="ECO:0007669"/>
    <property type="project" value="TreeGrafter"/>
</dbReference>
<evidence type="ECO:0000256" key="2">
    <source>
        <dbReference type="ARBA" id="ARBA00044129"/>
    </source>
</evidence>
<dbReference type="AlphaFoldDB" id="A0A7H8QU22"/>
<organism evidence="4 5">
    <name type="scientific">Talaromyces rugulosus</name>
    <name type="common">Penicillium rugulosum</name>
    <dbReference type="NCBI Taxonomy" id="121627"/>
    <lineage>
        <taxon>Eukaryota</taxon>
        <taxon>Fungi</taxon>
        <taxon>Dikarya</taxon>
        <taxon>Ascomycota</taxon>
        <taxon>Pezizomycotina</taxon>
        <taxon>Eurotiomycetes</taxon>
        <taxon>Eurotiomycetidae</taxon>
        <taxon>Eurotiales</taxon>
        <taxon>Trichocomaceae</taxon>
        <taxon>Talaromyces</taxon>
        <taxon>Talaromyces sect. Islandici</taxon>
    </lineage>
</organism>
<dbReference type="Pfam" id="PF00829">
    <property type="entry name" value="Ribosomal_L21p"/>
    <property type="match status" value="1"/>
</dbReference>
<keyword evidence="5" id="KW-1185">Reference proteome</keyword>
<dbReference type="InterPro" id="IPR028909">
    <property type="entry name" value="bL21-like"/>
</dbReference>
<feature type="compositionally biased region" description="Low complexity" evidence="3">
    <location>
        <begin position="62"/>
        <end position="79"/>
    </location>
</feature>
<dbReference type="EMBL" id="CP055899">
    <property type="protein sequence ID" value="QKX57492.1"/>
    <property type="molecule type" value="Genomic_DNA"/>
</dbReference>
<evidence type="ECO:0000313" key="4">
    <source>
        <dbReference type="EMBL" id="QKX57492.1"/>
    </source>
</evidence>